<reference evidence="6 7" key="1">
    <citation type="submission" date="2016-09" db="EMBL/GenBank/DDBJ databases">
        <title>Extensive genetic diversity and differential bi-allelic expression allows diatom success in the polar Southern Ocean.</title>
        <authorList>
            <consortium name="DOE Joint Genome Institute"/>
            <person name="Mock T."/>
            <person name="Otillar R.P."/>
            <person name="Strauss J."/>
            <person name="Dupont C."/>
            <person name="Frickenhaus S."/>
            <person name="Maumus F."/>
            <person name="Mcmullan M."/>
            <person name="Sanges R."/>
            <person name="Schmutz J."/>
            <person name="Toseland A."/>
            <person name="Valas R."/>
            <person name="Veluchamy A."/>
            <person name="Ward B.J."/>
            <person name="Allen A."/>
            <person name="Barry K."/>
            <person name="Falciatore A."/>
            <person name="Ferrante M."/>
            <person name="Fortunato A.E."/>
            <person name="Gloeckner G."/>
            <person name="Gruber A."/>
            <person name="Hipkin R."/>
            <person name="Janech M."/>
            <person name="Kroth P."/>
            <person name="Leese F."/>
            <person name="Lindquist E."/>
            <person name="Lyon B.R."/>
            <person name="Martin J."/>
            <person name="Mayer C."/>
            <person name="Parker M."/>
            <person name="Quesneville H."/>
            <person name="Raymond J."/>
            <person name="Uhlig C."/>
            <person name="Valentin K.U."/>
            <person name="Worden A.Z."/>
            <person name="Armbrust E.V."/>
            <person name="Bowler C."/>
            <person name="Green B."/>
            <person name="Moulton V."/>
            <person name="Van Oosterhout C."/>
            <person name="Grigoriev I."/>
        </authorList>
    </citation>
    <scope>NUCLEOTIDE SEQUENCE [LARGE SCALE GENOMIC DNA]</scope>
    <source>
        <strain evidence="6 7">CCMP1102</strain>
    </source>
</reference>
<dbReference type="KEGG" id="fcy:FRACYDRAFT_155564"/>
<dbReference type="OrthoDB" id="48076at2759"/>
<evidence type="ECO:0000256" key="3">
    <source>
        <dbReference type="ARBA" id="ARBA00022833"/>
    </source>
</evidence>
<proteinExistence type="predicted"/>
<evidence type="ECO:0000256" key="4">
    <source>
        <dbReference type="PROSITE-ProRule" id="PRU00175"/>
    </source>
</evidence>
<sequence length="53" mass="6141">ECSICLCEYIVGSDLVYSSNPQCDHVFHAECIEQWIMKQRDGPLCPCCRRDFV</sequence>
<dbReference type="InterPro" id="IPR013083">
    <property type="entry name" value="Znf_RING/FYVE/PHD"/>
</dbReference>
<name>A0A1E7FP32_9STRA</name>
<dbReference type="GO" id="GO:0008270">
    <property type="term" value="F:zinc ion binding"/>
    <property type="evidence" value="ECO:0007669"/>
    <property type="project" value="UniProtKB-KW"/>
</dbReference>
<keyword evidence="3" id="KW-0862">Zinc</keyword>
<dbReference type="PROSITE" id="PS50089">
    <property type="entry name" value="ZF_RING_2"/>
    <property type="match status" value="1"/>
</dbReference>
<feature type="non-terminal residue" evidence="6">
    <location>
        <position position="53"/>
    </location>
</feature>
<protein>
    <recommendedName>
        <fullName evidence="5">RING-type domain-containing protein</fullName>
    </recommendedName>
</protein>
<dbReference type="InterPro" id="IPR001841">
    <property type="entry name" value="Znf_RING"/>
</dbReference>
<evidence type="ECO:0000259" key="5">
    <source>
        <dbReference type="PROSITE" id="PS50089"/>
    </source>
</evidence>
<evidence type="ECO:0000313" key="7">
    <source>
        <dbReference type="Proteomes" id="UP000095751"/>
    </source>
</evidence>
<feature type="domain" description="RING-type" evidence="5">
    <location>
        <begin position="2"/>
        <end position="49"/>
    </location>
</feature>
<accession>A0A1E7FP32</accession>
<dbReference type="SUPFAM" id="SSF57850">
    <property type="entry name" value="RING/U-box"/>
    <property type="match status" value="1"/>
</dbReference>
<organism evidence="6 7">
    <name type="scientific">Fragilariopsis cylindrus CCMP1102</name>
    <dbReference type="NCBI Taxonomy" id="635003"/>
    <lineage>
        <taxon>Eukaryota</taxon>
        <taxon>Sar</taxon>
        <taxon>Stramenopiles</taxon>
        <taxon>Ochrophyta</taxon>
        <taxon>Bacillariophyta</taxon>
        <taxon>Bacillariophyceae</taxon>
        <taxon>Bacillariophycidae</taxon>
        <taxon>Bacillariales</taxon>
        <taxon>Bacillariaceae</taxon>
        <taxon>Fragilariopsis</taxon>
    </lineage>
</organism>
<gene>
    <name evidence="6" type="ORF">FRACYDRAFT_155564</name>
</gene>
<dbReference type="Proteomes" id="UP000095751">
    <property type="component" value="Unassembled WGS sequence"/>
</dbReference>
<keyword evidence="1" id="KW-0479">Metal-binding</keyword>
<evidence type="ECO:0000256" key="2">
    <source>
        <dbReference type="ARBA" id="ARBA00022771"/>
    </source>
</evidence>
<evidence type="ECO:0000256" key="1">
    <source>
        <dbReference type="ARBA" id="ARBA00022723"/>
    </source>
</evidence>
<keyword evidence="2 4" id="KW-0863">Zinc-finger</keyword>
<dbReference type="Gene3D" id="3.30.40.10">
    <property type="entry name" value="Zinc/RING finger domain, C3HC4 (zinc finger)"/>
    <property type="match status" value="1"/>
</dbReference>
<dbReference type="InterPro" id="IPR052788">
    <property type="entry name" value="RING-type_E3_ligase_ATL"/>
</dbReference>
<dbReference type="PANTHER" id="PTHR45798:SF97">
    <property type="entry name" value="ALCOHOL-SENSITIVE RING FINGER PROTEIN 1"/>
    <property type="match status" value="1"/>
</dbReference>
<dbReference type="PANTHER" id="PTHR45798">
    <property type="entry name" value="RING-H2 FINGER PROTEIN ATL61-RELATED-RELATED"/>
    <property type="match status" value="1"/>
</dbReference>
<keyword evidence="7" id="KW-1185">Reference proteome</keyword>
<dbReference type="InParanoid" id="A0A1E7FP32"/>
<feature type="non-terminal residue" evidence="6">
    <location>
        <position position="1"/>
    </location>
</feature>
<dbReference type="Pfam" id="PF13639">
    <property type="entry name" value="zf-RING_2"/>
    <property type="match status" value="1"/>
</dbReference>
<evidence type="ECO:0000313" key="6">
    <source>
        <dbReference type="EMBL" id="OEU19897.1"/>
    </source>
</evidence>
<dbReference type="EMBL" id="KV784355">
    <property type="protein sequence ID" value="OEU19897.1"/>
    <property type="molecule type" value="Genomic_DNA"/>
</dbReference>
<dbReference type="AlphaFoldDB" id="A0A1E7FP32"/>